<dbReference type="AlphaFoldDB" id="A0A1G4RZ78"/>
<dbReference type="Pfam" id="PF14136">
    <property type="entry name" value="DUF4303"/>
    <property type="match status" value="1"/>
</dbReference>
<dbReference type="OrthoDB" id="2644362at2"/>
<accession>A0A1G4RZ78</accession>
<organism evidence="1 2">
    <name type="scientific">Paenibacillus tianmuensis</name>
    <dbReference type="NCBI Taxonomy" id="624147"/>
    <lineage>
        <taxon>Bacteria</taxon>
        <taxon>Bacillati</taxon>
        <taxon>Bacillota</taxon>
        <taxon>Bacilli</taxon>
        <taxon>Bacillales</taxon>
        <taxon>Paenibacillaceae</taxon>
        <taxon>Paenibacillus</taxon>
    </lineage>
</organism>
<dbReference type="InterPro" id="IPR025409">
    <property type="entry name" value="DUF4303"/>
</dbReference>
<dbReference type="EMBL" id="FMTT01000021">
    <property type="protein sequence ID" value="SCW62352.1"/>
    <property type="molecule type" value="Genomic_DNA"/>
</dbReference>
<name>A0A1G4RZ78_9BACL</name>
<proteinExistence type="predicted"/>
<protein>
    <recommendedName>
        <fullName evidence="3">DUF4303 domain-containing protein</fullName>
    </recommendedName>
</protein>
<keyword evidence="2" id="KW-1185">Reference proteome</keyword>
<dbReference type="STRING" id="624147.SAMN04487970_102156"/>
<evidence type="ECO:0000313" key="1">
    <source>
        <dbReference type="EMBL" id="SCW62352.1"/>
    </source>
</evidence>
<evidence type="ECO:0000313" key="2">
    <source>
        <dbReference type="Proteomes" id="UP000198601"/>
    </source>
</evidence>
<sequence length="184" mass="21561">MTDFLKQFEEHFRASFLEDLKGTLEKARDERVYACAFGTDSDFITLFLAVNTEESLARHIAAMKKKDLCSSEEDEIYYRWGISEYQYGDESHFNHISKLLYAVENAYDYKDQLVAIIARVVQETDEAIFTQYGQSKENIVFFVSMTDDEMAEELENETVVLMTKPELAADFLKRYDHFTDDERE</sequence>
<dbReference type="Proteomes" id="UP000198601">
    <property type="component" value="Unassembled WGS sequence"/>
</dbReference>
<evidence type="ECO:0008006" key="3">
    <source>
        <dbReference type="Google" id="ProtNLM"/>
    </source>
</evidence>
<reference evidence="2" key="1">
    <citation type="submission" date="2016-10" db="EMBL/GenBank/DDBJ databases">
        <authorList>
            <person name="Varghese N."/>
            <person name="Submissions S."/>
        </authorList>
    </citation>
    <scope>NUCLEOTIDE SEQUENCE [LARGE SCALE GENOMIC DNA]</scope>
    <source>
        <strain evidence="2">CGMCC 1.8946</strain>
    </source>
</reference>
<gene>
    <name evidence="1" type="ORF">SAMN04487970_102156</name>
</gene>
<dbReference type="RefSeq" id="WP_090673175.1">
    <property type="nucleotide sequence ID" value="NZ_FMTT01000021.1"/>
</dbReference>